<dbReference type="SUPFAM" id="SSF51126">
    <property type="entry name" value="Pectin lyase-like"/>
    <property type="match status" value="1"/>
</dbReference>
<dbReference type="InParanoid" id="A0A151ZB39"/>
<keyword evidence="1" id="KW-0732">Signal</keyword>
<reference evidence="2 3" key="1">
    <citation type="submission" date="2015-12" db="EMBL/GenBank/DDBJ databases">
        <title>Dictyostelia acquired genes for synthesis and detection of signals that induce cell-type specialization by lateral gene transfer from prokaryotes.</title>
        <authorList>
            <person name="Gloeckner G."/>
            <person name="Schaap P."/>
        </authorList>
    </citation>
    <scope>NUCLEOTIDE SEQUENCE [LARGE SCALE GENOMIC DNA]</scope>
    <source>
        <strain evidence="2 3">TK</strain>
    </source>
</reference>
<gene>
    <name evidence="2" type="ORF">DLAC_08071</name>
</gene>
<dbReference type="InterPro" id="IPR011050">
    <property type="entry name" value="Pectin_lyase_fold/virulence"/>
</dbReference>
<sequence>MKFLIIVIILLFSSINVVILDSNETIYISESNGNDNNNGTSKFPYKTFDKVIEILYYMTRQVSPPITVYFDEGNYNQSSFYNIMCSIQCNITFSSSATIDIKPQISGFLMKFENSSVLTIINMNITTSTDESTLDGASKLIFDKSIFTTSLGKFIIADRSGIEIMGNSTIQLNVDIYNHSQLIIYNSTIMRSNFKTFNGNNQLSITSGDIVDTFVTTASSWDDIVEISTIWLKYSNIIFQSSVFEITNTNFTMKNIIISGWASDQNLFSIRNSNFSLSHSFITKCSAKYAIFNSYNSTIMLHNIQTDYLTTTTFILFLQSNIQMNGINIGQGSLTFLKNLVSYPTPSTVKSEITIQNDSAGVFITITDSELLDLKPSLLHNTELTIRNTTLESTMMVDLFQLITNSQLKIYQCTISANNMLAHTNIVNLFNSSVEVYNSTLNGCSGIIQASQSTIHIESTEFLSIFTQFSVFEIQSASTLSIKNSSFVEIYCEQFLKMVKSELEMDQIRVENCTLTGALSFATMLFSTGIINGMVMENTYMNSILFYVEFTILTLTTSTFKKTFVYTLENSALVYCKESVFTTDQILISQNFLDITFNMLRCNMSTYHTTLDDNTGTVFHGLFNDINSTNTTILSHTNNGYLVHLIYSNFYSDSDSISHHTSFQSKLFFITNNNSQSIIFNNLLILDNTFQPNPLHIQEDINLFQNSKVLITNSRFEGNYMHNPFWKFIKSDVTFYNTIVKNNIALQNGIIEATGGSSVYLNSTQIISNKGGLFTIQIGSRSSISISECLIKENSAESGGCVFMDSIKPNSLIINSSKFLNNTSQTNGGCILVSSKPDGNTTLLTIGENIFYGNSAPNGGGGVAYFQFPLAYYNQNPLDALQYNQALYGDDFASHPNNISVTFTNTDIFQLKFTYTFRDIFRNIIVTLSNVEVQFSVKNQNNSLSFTFTSFLSNGVGYVNMPLKSDANILYSISAQSHSVNFQLTDFAYYTPQCSNNTYLWNFDCIYCPINQAYAEEHKKCIRCNENLVCMNSLIYTKPNYYMVNEITAIYQCAPNKCLGENQCIKNHTTGVLCGSCVDDFGNFVPKSDTHHSTQLLAVS</sequence>
<protein>
    <recommendedName>
        <fullName evidence="4">Transmembrane protein</fullName>
    </recommendedName>
</protein>
<dbReference type="PANTHER" id="PTHR32158">
    <property type="entry name" value="RING-TYPE DOMAIN-CONTAINING PROTEIN"/>
    <property type="match status" value="1"/>
</dbReference>
<name>A0A151ZB39_TIELA</name>
<dbReference type="OMA" id="VEISTIW"/>
<organism evidence="2 3">
    <name type="scientific">Tieghemostelium lacteum</name>
    <name type="common">Slime mold</name>
    <name type="synonym">Dictyostelium lacteum</name>
    <dbReference type="NCBI Taxonomy" id="361077"/>
    <lineage>
        <taxon>Eukaryota</taxon>
        <taxon>Amoebozoa</taxon>
        <taxon>Evosea</taxon>
        <taxon>Eumycetozoa</taxon>
        <taxon>Dictyostelia</taxon>
        <taxon>Dictyosteliales</taxon>
        <taxon>Raperosteliaceae</taxon>
        <taxon>Tieghemostelium</taxon>
    </lineage>
</organism>
<feature type="chain" id="PRO_5007593072" description="Transmembrane protein" evidence="1">
    <location>
        <begin position="21"/>
        <end position="1100"/>
    </location>
</feature>
<dbReference type="Gene3D" id="3.30.1910.20">
    <property type="entry name" value="asparaginyl-tRNA synthetase, N-terminal domain"/>
    <property type="match status" value="1"/>
</dbReference>
<keyword evidence="3" id="KW-1185">Reference proteome</keyword>
<comment type="caution">
    <text evidence="2">The sequence shown here is derived from an EMBL/GenBank/DDBJ whole genome shotgun (WGS) entry which is preliminary data.</text>
</comment>
<dbReference type="EMBL" id="LODT01000035">
    <property type="protein sequence ID" value="KYQ91159.1"/>
    <property type="molecule type" value="Genomic_DNA"/>
</dbReference>
<dbReference type="FunCoup" id="A0A151ZB39">
    <property type="interactions" value="1"/>
</dbReference>
<proteinExistence type="predicted"/>
<evidence type="ECO:0000256" key="1">
    <source>
        <dbReference type="SAM" id="SignalP"/>
    </source>
</evidence>
<dbReference type="Proteomes" id="UP000076078">
    <property type="component" value="Unassembled WGS sequence"/>
</dbReference>
<dbReference type="AlphaFoldDB" id="A0A151ZB39"/>
<feature type="signal peptide" evidence="1">
    <location>
        <begin position="1"/>
        <end position="20"/>
    </location>
</feature>
<evidence type="ECO:0000313" key="3">
    <source>
        <dbReference type="Proteomes" id="UP000076078"/>
    </source>
</evidence>
<evidence type="ECO:0008006" key="4">
    <source>
        <dbReference type="Google" id="ProtNLM"/>
    </source>
</evidence>
<dbReference type="PANTHER" id="PTHR32158:SF22">
    <property type="entry name" value="TRANSMEMBRANE DOMAIN-CONTAINING PROTEIN DDB_G0287209"/>
    <property type="match status" value="1"/>
</dbReference>
<accession>A0A151ZB39</accession>
<evidence type="ECO:0000313" key="2">
    <source>
        <dbReference type="EMBL" id="KYQ91159.1"/>
    </source>
</evidence>